<dbReference type="InterPro" id="IPR027417">
    <property type="entry name" value="P-loop_NTPase"/>
</dbReference>
<dbReference type="InterPro" id="IPR003959">
    <property type="entry name" value="ATPase_AAA_core"/>
</dbReference>
<dbReference type="InterPro" id="IPR003338">
    <property type="entry name" value="CDC4_N-term_subdom"/>
</dbReference>
<evidence type="ECO:0000259" key="3">
    <source>
        <dbReference type="SMART" id="SM01072"/>
    </source>
</evidence>
<dbReference type="FunFam" id="2.40.40.20:FF:000007">
    <property type="entry name" value="AAA family ATPase"/>
    <property type="match status" value="1"/>
</dbReference>
<proteinExistence type="predicted"/>
<dbReference type="SUPFAM" id="SSF52540">
    <property type="entry name" value="P-loop containing nucleoside triphosphate hydrolases"/>
    <property type="match status" value="1"/>
</dbReference>
<evidence type="ECO:0000259" key="4">
    <source>
        <dbReference type="SMART" id="SM01073"/>
    </source>
</evidence>
<protein>
    <submittedName>
        <fullName evidence="5">AAA family ATPase</fullName>
    </submittedName>
</protein>
<dbReference type="Pfam" id="PF02933">
    <property type="entry name" value="CDC48_2"/>
    <property type="match status" value="1"/>
</dbReference>
<name>A0A520KQ57_9CREN</name>
<feature type="domain" description="CDC48 N-terminal subdomain" evidence="4">
    <location>
        <begin position="9"/>
        <end position="93"/>
    </location>
</feature>
<dbReference type="Pfam" id="PF02359">
    <property type="entry name" value="CDC48_N"/>
    <property type="match status" value="1"/>
</dbReference>
<dbReference type="PANTHER" id="PTHR23077:SF171">
    <property type="entry name" value="NUCLEAR VALOSIN-CONTAINING PROTEIN-LIKE"/>
    <property type="match status" value="1"/>
</dbReference>
<dbReference type="SMART" id="SM01073">
    <property type="entry name" value="CDC48_N"/>
    <property type="match status" value="1"/>
</dbReference>
<dbReference type="InterPro" id="IPR029067">
    <property type="entry name" value="CDC48_domain_2-like_sf"/>
</dbReference>
<keyword evidence="1" id="KW-0547">Nucleotide-binding</keyword>
<organism evidence="5 6">
    <name type="scientific">Candidatus Methanodesulfokora washburnensis</name>
    <dbReference type="NCBI Taxonomy" id="2478471"/>
    <lineage>
        <taxon>Archaea</taxon>
        <taxon>Thermoproteota</taxon>
        <taxon>Candidatus Korarchaeia</taxon>
        <taxon>Candidatus Korarchaeia incertae sedis</taxon>
        <taxon>Candidatus Methanodesulfokora</taxon>
    </lineage>
</organism>
<evidence type="ECO:0000313" key="6">
    <source>
        <dbReference type="Proteomes" id="UP000316217"/>
    </source>
</evidence>
<gene>
    <name evidence="5" type="ORF">EF810_00360</name>
</gene>
<feature type="non-terminal residue" evidence="5">
    <location>
        <position position="264"/>
    </location>
</feature>
<dbReference type="GO" id="GO:0005737">
    <property type="term" value="C:cytoplasm"/>
    <property type="evidence" value="ECO:0007669"/>
    <property type="project" value="UniProtKB-ARBA"/>
</dbReference>
<dbReference type="InterPro" id="IPR004201">
    <property type="entry name" value="Cdc48_dom2"/>
</dbReference>
<dbReference type="EMBL" id="RXII01000006">
    <property type="protein sequence ID" value="RZN63632.1"/>
    <property type="molecule type" value="Genomic_DNA"/>
</dbReference>
<accession>A0A520KQ57</accession>
<dbReference type="Gene3D" id="2.40.40.20">
    <property type="match status" value="1"/>
</dbReference>
<dbReference type="SUPFAM" id="SSF54585">
    <property type="entry name" value="Cdc48 domain 2-like"/>
    <property type="match status" value="1"/>
</dbReference>
<reference evidence="5 6" key="1">
    <citation type="journal article" date="2019" name="Nat. Microbiol.">
        <title>Wide diversity of methane and short-chain alkane metabolisms in uncultured archaea.</title>
        <authorList>
            <person name="Borrel G."/>
            <person name="Adam P.S."/>
            <person name="McKay L.J."/>
            <person name="Chen L.X."/>
            <person name="Sierra-Garcia I.N."/>
            <person name="Sieber C.M."/>
            <person name="Letourneur Q."/>
            <person name="Ghozlane A."/>
            <person name="Andersen G.L."/>
            <person name="Li W.J."/>
            <person name="Hallam S.J."/>
            <person name="Muyzer G."/>
            <person name="de Oliveira V.M."/>
            <person name="Inskeep W.P."/>
            <person name="Banfield J.F."/>
            <person name="Gribaldo S."/>
        </authorList>
    </citation>
    <scope>NUCLEOTIDE SEQUENCE [LARGE SCALE GENOMIC DNA]</scope>
    <source>
        <strain evidence="5">NM4</strain>
    </source>
</reference>
<evidence type="ECO:0000256" key="1">
    <source>
        <dbReference type="ARBA" id="ARBA00022741"/>
    </source>
</evidence>
<dbReference type="SMART" id="SM01072">
    <property type="entry name" value="CDC48_2"/>
    <property type="match status" value="1"/>
</dbReference>
<dbReference type="PANTHER" id="PTHR23077">
    <property type="entry name" value="AAA-FAMILY ATPASE"/>
    <property type="match status" value="1"/>
</dbReference>
<comment type="caution">
    <text evidence="5">The sequence shown here is derived from an EMBL/GenBank/DDBJ whole genome shotgun (WGS) entry which is preliminary data.</text>
</comment>
<feature type="domain" description="CDC48" evidence="3">
    <location>
        <begin position="108"/>
        <end position="171"/>
    </location>
</feature>
<evidence type="ECO:0000256" key="2">
    <source>
        <dbReference type="ARBA" id="ARBA00022840"/>
    </source>
</evidence>
<dbReference type="FunFam" id="3.40.50.300:FF:002861">
    <property type="entry name" value="Cell division control protein 48 homolog E"/>
    <property type="match status" value="1"/>
</dbReference>
<keyword evidence="2" id="KW-0067">ATP-binding</keyword>
<dbReference type="Gene3D" id="3.40.50.300">
    <property type="entry name" value="P-loop containing nucleotide triphosphate hydrolases"/>
    <property type="match status" value="1"/>
</dbReference>
<dbReference type="Proteomes" id="UP000316217">
    <property type="component" value="Unassembled WGS sequence"/>
</dbReference>
<dbReference type="Gene3D" id="3.10.330.10">
    <property type="match status" value="1"/>
</dbReference>
<dbReference type="Pfam" id="PF00004">
    <property type="entry name" value="AAA"/>
    <property type="match status" value="1"/>
</dbReference>
<sequence length="264" mass="28938">MKDEKKVATVRVAEAMPRDVGRGIARLDKKIMDELKINPGDVIELEGSSRTVAIAWPGYPEDYGTGIVRIDGFIRRNAGVSLDDAVNIRKVNAKNADRIILAPTEPLRLMGAEDYIKGMLLGRAVTRGDTIPVSIMGRRLNLVVVNVFPVADAVIINQDTNISISERPAAELKAIPKVTYEDIGGLKDVIQKIREMVELPMRHPEIFRRLGIEPPKGVLLYGPPGTGKTLLAKAVANESGANFISISGPEIMSKFYGESEKRLR</sequence>
<dbReference type="GO" id="GO:0005524">
    <property type="term" value="F:ATP binding"/>
    <property type="evidence" value="ECO:0007669"/>
    <property type="project" value="UniProtKB-KW"/>
</dbReference>
<dbReference type="InterPro" id="IPR050168">
    <property type="entry name" value="AAA_ATPase_domain"/>
</dbReference>
<dbReference type="InterPro" id="IPR009010">
    <property type="entry name" value="Asp_de-COase-like_dom_sf"/>
</dbReference>
<evidence type="ECO:0000313" key="5">
    <source>
        <dbReference type="EMBL" id="RZN63632.1"/>
    </source>
</evidence>
<dbReference type="GO" id="GO:0016887">
    <property type="term" value="F:ATP hydrolysis activity"/>
    <property type="evidence" value="ECO:0007669"/>
    <property type="project" value="InterPro"/>
</dbReference>
<dbReference type="AlphaFoldDB" id="A0A520KQ57"/>
<dbReference type="SUPFAM" id="SSF50692">
    <property type="entry name" value="ADC-like"/>
    <property type="match status" value="1"/>
</dbReference>